<dbReference type="SUPFAM" id="SSF49785">
    <property type="entry name" value="Galactose-binding domain-like"/>
    <property type="match status" value="1"/>
</dbReference>
<dbReference type="PANTHER" id="PTHR23150">
    <property type="entry name" value="SULFATASE MODIFYING FACTOR 1, 2"/>
    <property type="match status" value="1"/>
</dbReference>
<evidence type="ECO:0000313" key="4">
    <source>
        <dbReference type="Proteomes" id="UP000315003"/>
    </source>
</evidence>
<organism evidence="3 4">
    <name type="scientific">Stieleria bergensis</name>
    <dbReference type="NCBI Taxonomy" id="2528025"/>
    <lineage>
        <taxon>Bacteria</taxon>
        <taxon>Pseudomonadati</taxon>
        <taxon>Planctomycetota</taxon>
        <taxon>Planctomycetia</taxon>
        <taxon>Pirellulales</taxon>
        <taxon>Pirellulaceae</taxon>
        <taxon>Stieleria</taxon>
    </lineage>
</organism>
<dbReference type="Proteomes" id="UP000315003">
    <property type="component" value="Chromosome"/>
</dbReference>
<evidence type="ECO:0000259" key="2">
    <source>
        <dbReference type="Pfam" id="PF03781"/>
    </source>
</evidence>
<dbReference type="Pfam" id="PF03781">
    <property type="entry name" value="FGE-sulfatase"/>
    <property type="match status" value="1"/>
</dbReference>
<sequence precursor="true">MKVTQIFSLALTLIYLVGFSQSTLAETPLTIVGEKQKAAFEAQRATLQKALTAALPNDQPSNAQLINKTISSDALDAQLLQYVVLTEATPAGLAEFTQQSQQNAALVKRLLSSPELLRQMLIADGANAPKQGRSQGPAQYGNAAKIYSDIIKGNKQASSGVLQRLALAISLEHGVPIAQSNPAASPNAPATVDPVSRYRHFETAYLAGELDPQFQNLSTWELRFVIDGDEPDETLAWGRKMLRNYRPDHVYNANDGWRYVSIVTSDVKYGSGDVKYDRPELQKYQNILMNGGVCGRRAFFGRFILRSFGIPTTARPSRGHAALAHWTPDGWVVNLGGAWGCGWTATRYDKDVYFLASTQARANSKEFVKVKRAQWIGDAFGETRTYGSSKDKHGFWNNVALKTQQSIITQSKAVTLDALGEDLGEANEPTVAEKVLASPTTDQDKEIQYGSNETVLIPAAAYTKPAGNTREVMAMKSFGGGLQIFLPRFFPQGQTVLRGGTWKGDPNACTSGHRLLSGGYGRYENWGLRAAASAATGDQPSTKTLDLGNGVTMEMVYIKPGTFVMGGESKTDGRFECVEIPQHEVTLTKGFYLGKFEVTQAQYQAIMGSNPSRSTKADDCPVDNVSEADAISFCGKVAEQTGVDVRLPTEAEWEYASRAGRTSKWFFGDDPAAIADYAWYKNNAGGKSHPVGQKKPNPWGLHDIYGNVCERISDKYARNYYSISPKIDPTGPSQGNKSHFEYEISVTKPGNYLLSALVVTSNDHQRLNVAINDTQEATTIKMPFTVGDWQASQPVTVQLRQGVNTLRFWRDRPPQYGMAVKHFTLTPQN</sequence>
<feature type="domain" description="Sulfatase-modifying factor enzyme-like" evidence="2">
    <location>
        <begin position="554"/>
        <end position="769"/>
    </location>
</feature>
<dbReference type="InterPro" id="IPR005532">
    <property type="entry name" value="SUMF_dom"/>
</dbReference>
<reference evidence="3 4" key="1">
    <citation type="submission" date="2019-02" db="EMBL/GenBank/DDBJ databases">
        <title>Deep-cultivation of Planctomycetes and their phenomic and genomic characterization uncovers novel biology.</title>
        <authorList>
            <person name="Wiegand S."/>
            <person name="Jogler M."/>
            <person name="Boedeker C."/>
            <person name="Pinto D."/>
            <person name="Vollmers J."/>
            <person name="Rivas-Marin E."/>
            <person name="Kohn T."/>
            <person name="Peeters S.H."/>
            <person name="Heuer A."/>
            <person name="Rast P."/>
            <person name="Oberbeckmann S."/>
            <person name="Bunk B."/>
            <person name="Jeske O."/>
            <person name="Meyerdierks A."/>
            <person name="Storesund J.E."/>
            <person name="Kallscheuer N."/>
            <person name="Luecker S."/>
            <person name="Lage O.M."/>
            <person name="Pohl T."/>
            <person name="Merkel B.J."/>
            <person name="Hornburger P."/>
            <person name="Mueller R.-W."/>
            <person name="Bruemmer F."/>
            <person name="Labrenz M."/>
            <person name="Spormann A.M."/>
            <person name="Op den Camp H."/>
            <person name="Overmann J."/>
            <person name="Amann R."/>
            <person name="Jetten M.S.M."/>
            <person name="Mascher T."/>
            <person name="Medema M.H."/>
            <person name="Devos D.P."/>
            <person name="Kaster A.-K."/>
            <person name="Ovreas L."/>
            <person name="Rohde M."/>
            <person name="Galperin M.Y."/>
            <person name="Jogler C."/>
        </authorList>
    </citation>
    <scope>NUCLEOTIDE SEQUENCE [LARGE SCALE GENOMIC DNA]</scope>
    <source>
        <strain evidence="3 4">SV_7m_r</strain>
    </source>
</reference>
<dbReference type="InterPro" id="IPR042095">
    <property type="entry name" value="SUMF_sf"/>
</dbReference>
<dbReference type="InterPro" id="IPR008979">
    <property type="entry name" value="Galactose-bd-like_sf"/>
</dbReference>
<dbReference type="OrthoDB" id="9812426at2"/>
<accession>A0A517T1K3</accession>
<protein>
    <submittedName>
        <fullName evidence="3">Formylglycine-generating sulfatase enzyme</fullName>
    </submittedName>
</protein>
<name>A0A517T1K3_9BACT</name>
<keyword evidence="1" id="KW-0732">Signal</keyword>
<dbReference type="InterPro" id="IPR051043">
    <property type="entry name" value="Sulfatase_Mod_Factor_Kinase"/>
</dbReference>
<evidence type="ECO:0000313" key="3">
    <source>
        <dbReference type="EMBL" id="QDT62267.1"/>
    </source>
</evidence>
<feature type="signal peptide" evidence="1">
    <location>
        <begin position="1"/>
        <end position="25"/>
    </location>
</feature>
<dbReference type="RefSeq" id="WP_145276921.1">
    <property type="nucleotide sequence ID" value="NZ_CP036272.1"/>
</dbReference>
<dbReference type="Gene3D" id="3.90.1580.10">
    <property type="entry name" value="paralog of FGE (formylglycine-generating enzyme)"/>
    <property type="match status" value="1"/>
</dbReference>
<dbReference type="AlphaFoldDB" id="A0A517T1K3"/>
<evidence type="ECO:0000256" key="1">
    <source>
        <dbReference type="SAM" id="SignalP"/>
    </source>
</evidence>
<dbReference type="GO" id="GO:0120147">
    <property type="term" value="F:formylglycine-generating oxidase activity"/>
    <property type="evidence" value="ECO:0007669"/>
    <property type="project" value="TreeGrafter"/>
</dbReference>
<feature type="chain" id="PRO_5021739997" evidence="1">
    <location>
        <begin position="26"/>
        <end position="829"/>
    </location>
</feature>
<dbReference type="SUPFAM" id="SSF56436">
    <property type="entry name" value="C-type lectin-like"/>
    <property type="match status" value="1"/>
</dbReference>
<dbReference type="PANTHER" id="PTHR23150:SF19">
    <property type="entry name" value="FORMYLGLYCINE-GENERATING ENZYME"/>
    <property type="match status" value="1"/>
</dbReference>
<dbReference type="InterPro" id="IPR016187">
    <property type="entry name" value="CTDL_fold"/>
</dbReference>
<gene>
    <name evidence="3" type="ORF">SV7mr_48140</name>
</gene>
<keyword evidence="4" id="KW-1185">Reference proteome</keyword>
<dbReference type="EMBL" id="CP036272">
    <property type="protein sequence ID" value="QDT62267.1"/>
    <property type="molecule type" value="Genomic_DNA"/>
</dbReference>
<proteinExistence type="predicted"/>